<sequence>MTHWSADYGWRGKVGLISTPVIENAHVELARVAPEGVGVYQTFPYVPNFRVDATNIKRAVEQLETSAAALGSAGVDIVGQVGTPFSFAGGTGLEWAEDISTKLEKASGKPVALMGLSIVEALQERGYKTVAISSTYYSRELSERYTQFLEAGGIRVLTIKNWVDQKRFPDEESVDGRNLWYPASYAYKSAREVAAEAPEADCIIMSGAAVHTMDIIAPLEADLGKPVISSDSAFFWKILSLLGVRETSGGWGSLLDSL</sequence>
<dbReference type="PANTHER" id="PTHR40267">
    <property type="entry name" value="BLR3294 PROTEIN"/>
    <property type="match status" value="1"/>
</dbReference>
<name>M1E1G7_RHOOP</name>
<organism evidence="1">
    <name type="scientific">Rhodococcus opacus PD630</name>
    <dbReference type="NCBI Taxonomy" id="543736"/>
    <lineage>
        <taxon>Bacteria</taxon>
        <taxon>Bacillati</taxon>
        <taxon>Actinomycetota</taxon>
        <taxon>Actinomycetes</taxon>
        <taxon>Mycobacteriales</taxon>
        <taxon>Nocardiaceae</taxon>
        <taxon>Rhodococcus</taxon>
    </lineage>
</organism>
<accession>M1E1G7</accession>
<dbReference type="EvolutionaryTrace" id="M1E1G7"/>
<evidence type="ECO:0007829" key="2">
    <source>
        <dbReference type="PDB" id="4IX1"/>
    </source>
</evidence>
<dbReference type="GeneID" id="69894804"/>
<reference evidence="1" key="1">
    <citation type="submission" date="2013-01" db="EMBL/GenBank/DDBJ databases">
        <title>Crystal structure of hypothetical protein OPAG_01669 from Rhodococcus Opacus PD630, Target 016205.</title>
        <authorList>
            <person name="Malashkevich V.N."/>
            <person name="Bhosle R."/>
            <person name="Toro R."/>
            <person name="Hillerich B."/>
            <person name="Gizzi A."/>
            <person name="Garforth S."/>
            <person name="Kar A."/>
            <person name="Chan M.K."/>
            <person name="Lafluer J."/>
            <person name="Patel H."/>
            <person name="Matikainen B."/>
            <person name="Chamala S."/>
            <person name="Lim S."/>
            <person name="Celikgil A."/>
            <person name="Villegas G."/>
            <person name="Evans B."/>
            <person name="Zenchek W."/>
            <person name="Love J."/>
            <person name="Fiser A."/>
            <person name="Khafizov K."/>
            <person name="Seidel R."/>
            <person name="Bonanno J.B."/>
            <person name="Almo S.C."/>
        </authorList>
    </citation>
    <scope>X-RAY CRYSTALLOGRAPHY (2.80 ANGSTROMS)</scope>
</reference>
<dbReference type="PANTHER" id="PTHR40267:SF1">
    <property type="entry name" value="BLR3294 PROTEIN"/>
    <property type="match status" value="1"/>
</dbReference>
<proteinExistence type="evidence at protein level"/>
<dbReference type="AlphaFoldDB" id="M1E1G7"/>
<protein>
    <submittedName>
        <fullName evidence="1">Uncharacterized protein</fullName>
    </submittedName>
</protein>
<evidence type="ECO:0000313" key="1">
    <source>
        <dbReference type="PDB" id="4IX1"/>
    </source>
</evidence>
<dbReference type="SMR" id="M1E1G7"/>
<keyword evidence="1 2" id="KW-0002">3D-structure</keyword>
<gene>
    <name evidence="1" type="ORF">OPAG_01669</name>
</gene>
<dbReference type="InterPro" id="IPR053714">
    <property type="entry name" value="Iso_Racemase_Enz_sf"/>
</dbReference>
<dbReference type="Gene3D" id="3.40.50.12500">
    <property type="match status" value="1"/>
</dbReference>
<dbReference type="RefSeq" id="WP_005250297.1">
    <property type="nucleotide sequence ID" value="NZ_CP080954.1"/>
</dbReference>
<dbReference type="InterPro" id="IPR026286">
    <property type="entry name" value="MaiA/AMDase"/>
</dbReference>
<dbReference type="PDBsum" id="4IX1"/>
<dbReference type="Pfam" id="PF17645">
    <property type="entry name" value="Amdase"/>
    <property type="match status" value="1"/>
</dbReference>
<dbReference type="PDB" id="4IX1">
    <property type="method" value="X-ray"/>
    <property type="resolution" value="2.80 A"/>
    <property type="chains" value="A/B/C/D/E/F/G/H=1-258"/>
</dbReference>